<dbReference type="EMBL" id="KD271810">
    <property type="protein sequence ID" value="EMS46624.1"/>
    <property type="molecule type" value="Genomic_DNA"/>
</dbReference>
<evidence type="ECO:0000313" key="1">
    <source>
        <dbReference type="EMBL" id="EMS46624.1"/>
    </source>
</evidence>
<dbReference type="AlphaFoldDB" id="M7ZEW3"/>
<protein>
    <submittedName>
        <fullName evidence="1">Uncharacterized protein</fullName>
    </submittedName>
</protein>
<sequence>METVTDQQDVPRPKKGSPLMTDLEVEEIAKVEGVVDDIKGVYKIESCEEQRIQYRKDVPSHMTVAARPMNDVPSPTTPLLEKSCSLVEMRGIRHCGCDCYAGNDVPHGPSNADNKYRQPAGYQVEANRRVQVQTLCVHVGSHMALVHDGLFRHGLVWAWAGLRQFHDGQEPS</sequence>
<name>M7ZEW3_TRIUA</name>
<gene>
    <name evidence="1" type="ORF">TRIUR3_32187</name>
</gene>
<organism evidence="1">
    <name type="scientific">Triticum urartu</name>
    <name type="common">Red wild einkorn</name>
    <name type="synonym">Crithodium urartu</name>
    <dbReference type="NCBI Taxonomy" id="4572"/>
    <lineage>
        <taxon>Eukaryota</taxon>
        <taxon>Viridiplantae</taxon>
        <taxon>Streptophyta</taxon>
        <taxon>Embryophyta</taxon>
        <taxon>Tracheophyta</taxon>
        <taxon>Spermatophyta</taxon>
        <taxon>Magnoliopsida</taxon>
        <taxon>Liliopsida</taxon>
        <taxon>Poales</taxon>
        <taxon>Poaceae</taxon>
        <taxon>BOP clade</taxon>
        <taxon>Pooideae</taxon>
        <taxon>Triticodae</taxon>
        <taxon>Triticeae</taxon>
        <taxon>Triticinae</taxon>
        <taxon>Triticum</taxon>
    </lineage>
</organism>
<proteinExistence type="predicted"/>
<accession>M7ZEW3</accession>
<reference evidence="1" key="1">
    <citation type="journal article" date="2013" name="Nature">
        <title>Draft genome of the wheat A-genome progenitor Triticum urartu.</title>
        <authorList>
            <person name="Ling H.Q."/>
            <person name="Zhao S."/>
            <person name="Liu D."/>
            <person name="Wang J."/>
            <person name="Sun H."/>
            <person name="Zhang C."/>
            <person name="Fan H."/>
            <person name="Li D."/>
            <person name="Dong L."/>
            <person name="Tao Y."/>
            <person name="Gao C."/>
            <person name="Wu H."/>
            <person name="Li Y."/>
            <person name="Cui Y."/>
            <person name="Guo X."/>
            <person name="Zheng S."/>
            <person name="Wang B."/>
            <person name="Yu K."/>
            <person name="Liang Q."/>
            <person name="Yang W."/>
            <person name="Lou X."/>
            <person name="Chen J."/>
            <person name="Feng M."/>
            <person name="Jian J."/>
            <person name="Zhang X."/>
            <person name="Luo G."/>
            <person name="Jiang Y."/>
            <person name="Liu J."/>
            <person name="Wang Z."/>
            <person name="Sha Y."/>
            <person name="Zhang B."/>
            <person name="Wu H."/>
            <person name="Tang D."/>
            <person name="Shen Q."/>
            <person name="Xue P."/>
            <person name="Zou S."/>
            <person name="Wang X."/>
            <person name="Liu X."/>
            <person name="Wang F."/>
            <person name="Yang Y."/>
            <person name="An X."/>
            <person name="Dong Z."/>
            <person name="Zhang K."/>
            <person name="Zhang X."/>
            <person name="Luo M.C."/>
            <person name="Dvorak J."/>
            <person name="Tong Y."/>
            <person name="Wang J."/>
            <person name="Yang H."/>
            <person name="Li Z."/>
            <person name="Wang D."/>
            <person name="Zhang A."/>
            <person name="Wang J."/>
        </authorList>
    </citation>
    <scope>NUCLEOTIDE SEQUENCE</scope>
</reference>